<proteinExistence type="inferred from homology"/>
<dbReference type="SUPFAM" id="SSF49785">
    <property type="entry name" value="Galactose-binding domain-like"/>
    <property type="match status" value="1"/>
</dbReference>
<evidence type="ECO:0000313" key="5">
    <source>
        <dbReference type="EMBL" id="MDQ0457475.1"/>
    </source>
</evidence>
<dbReference type="InterPro" id="IPR013857">
    <property type="entry name" value="NADH-UbQ_OxRdtase-assoc_prot30"/>
</dbReference>
<name>A0ABU0IJ68_9HYPH</name>
<keyword evidence="6" id="KW-1185">Reference proteome</keyword>
<dbReference type="InterPro" id="IPR008979">
    <property type="entry name" value="Galactose-bd-like_sf"/>
</dbReference>
<keyword evidence="3" id="KW-0732">Signal</keyword>
<evidence type="ECO:0000259" key="4">
    <source>
        <dbReference type="Pfam" id="PF08547"/>
    </source>
</evidence>
<evidence type="ECO:0000256" key="1">
    <source>
        <dbReference type="ARBA" id="ARBA00007884"/>
    </source>
</evidence>
<feature type="region of interest" description="Disordered" evidence="2">
    <location>
        <begin position="177"/>
        <end position="214"/>
    </location>
</feature>
<evidence type="ECO:0000256" key="3">
    <source>
        <dbReference type="SAM" id="SignalP"/>
    </source>
</evidence>
<evidence type="ECO:0000313" key="6">
    <source>
        <dbReference type="Proteomes" id="UP001235269"/>
    </source>
</evidence>
<feature type="domain" description="NADH:ubiquinone oxidoreductase intermediate-associated protein 30" evidence="4">
    <location>
        <begin position="35"/>
        <end position="148"/>
    </location>
</feature>
<evidence type="ECO:0000256" key="2">
    <source>
        <dbReference type="SAM" id="MobiDB-lite"/>
    </source>
</evidence>
<comment type="caution">
    <text evidence="5">The sequence shown here is derived from an EMBL/GenBank/DDBJ whole genome shotgun (WGS) entry which is preliminary data.</text>
</comment>
<dbReference type="PANTHER" id="PTHR13194">
    <property type="entry name" value="COMPLEX I INTERMEDIATE-ASSOCIATED PROTEIN 30"/>
    <property type="match status" value="1"/>
</dbReference>
<dbReference type="Proteomes" id="UP001235269">
    <property type="component" value="Unassembled WGS sequence"/>
</dbReference>
<dbReference type="PANTHER" id="PTHR13194:SF19">
    <property type="entry name" value="NAD(P)-BINDING ROSSMANN-FOLD SUPERFAMILY PROTEIN"/>
    <property type="match status" value="1"/>
</dbReference>
<gene>
    <name evidence="5" type="ORF">QO005_003833</name>
</gene>
<feature type="chain" id="PRO_5045527848" description="NADH:ubiquinone oxidoreductase intermediate-associated protein 30 domain-containing protein" evidence="3">
    <location>
        <begin position="24"/>
        <end position="214"/>
    </location>
</feature>
<protein>
    <recommendedName>
        <fullName evidence="4">NADH:ubiquinone oxidoreductase intermediate-associated protein 30 domain-containing protein</fullName>
    </recommendedName>
</protein>
<dbReference type="EMBL" id="JAUSWH010000015">
    <property type="protein sequence ID" value="MDQ0457475.1"/>
    <property type="molecule type" value="Genomic_DNA"/>
</dbReference>
<dbReference type="Pfam" id="PF08547">
    <property type="entry name" value="CIA30"/>
    <property type="match status" value="1"/>
</dbReference>
<sequence length="214" mass="23556">MRFKIGLAAVITLILLAYTPALAGEMLIDDFKLQPETRWRFFADTVMGGVSSGRVQFVSEDGHAYAQMTGRVSTDNRGGFIQIRLKLQDTPPENTVGIRLIVRGNDQRYFVHLRTGGTILPWQFYQAGFDVTRTWTEVRLPLTEFKASGPILRNIPRASSLTSIAIAAYGRNHDAESASAKSASTRPTYHCGRSPSRSALAGHQSDNSGRPAMP</sequence>
<organism evidence="5 6">
    <name type="scientific">Rhizobium paknamense</name>
    <dbReference type="NCBI Taxonomy" id="1206817"/>
    <lineage>
        <taxon>Bacteria</taxon>
        <taxon>Pseudomonadati</taxon>
        <taxon>Pseudomonadota</taxon>
        <taxon>Alphaproteobacteria</taxon>
        <taxon>Hyphomicrobiales</taxon>
        <taxon>Rhizobiaceae</taxon>
        <taxon>Rhizobium/Agrobacterium group</taxon>
        <taxon>Rhizobium</taxon>
    </lineage>
</organism>
<feature type="signal peptide" evidence="3">
    <location>
        <begin position="1"/>
        <end position="23"/>
    </location>
</feature>
<comment type="similarity">
    <text evidence="1">Belongs to the CIA30 family.</text>
</comment>
<dbReference type="InterPro" id="IPR039131">
    <property type="entry name" value="NDUFAF1"/>
</dbReference>
<reference evidence="5 6" key="1">
    <citation type="submission" date="2023-07" db="EMBL/GenBank/DDBJ databases">
        <title>Genomic Encyclopedia of Type Strains, Phase IV (KMG-IV): sequencing the most valuable type-strain genomes for metagenomic binning, comparative biology and taxonomic classification.</title>
        <authorList>
            <person name="Goeker M."/>
        </authorList>
    </citation>
    <scope>NUCLEOTIDE SEQUENCE [LARGE SCALE GENOMIC DNA]</scope>
    <source>
        <strain evidence="5 6">DSM 100301</strain>
    </source>
</reference>
<dbReference type="RefSeq" id="WP_307159642.1">
    <property type="nucleotide sequence ID" value="NZ_JAUSWH010000015.1"/>
</dbReference>
<accession>A0ABU0IJ68</accession>